<evidence type="ECO:0000256" key="7">
    <source>
        <dbReference type="ARBA" id="ARBA00022605"/>
    </source>
</evidence>
<dbReference type="RefSeq" id="WP_034989793.1">
    <property type="nucleotide sequence ID" value="NZ_AYZF01000007.1"/>
</dbReference>
<dbReference type="GO" id="GO:0005524">
    <property type="term" value="F:ATP binding"/>
    <property type="evidence" value="ECO:0007669"/>
    <property type="project" value="UniProtKB-UniRule"/>
</dbReference>
<feature type="binding site" evidence="10">
    <location>
        <position position="86"/>
    </location>
    <ligand>
        <name>L-citrulline</name>
        <dbReference type="ChEBI" id="CHEBI:57743"/>
    </ligand>
</feature>
<comment type="subcellular location">
    <subcellularLocation>
        <location evidence="10">Cytoplasm</location>
    </subcellularLocation>
</comment>
<dbReference type="SUPFAM" id="SSF52402">
    <property type="entry name" value="Adenine nucleotide alpha hydrolases-like"/>
    <property type="match status" value="1"/>
</dbReference>
<dbReference type="InterPro" id="IPR014729">
    <property type="entry name" value="Rossmann-like_a/b/a_fold"/>
</dbReference>
<dbReference type="GO" id="GO:0006526">
    <property type="term" value="P:L-arginine biosynthetic process"/>
    <property type="evidence" value="ECO:0007669"/>
    <property type="project" value="UniProtKB-UniRule"/>
</dbReference>
<dbReference type="GO" id="GO:0000053">
    <property type="term" value="P:argininosuccinate metabolic process"/>
    <property type="evidence" value="ECO:0007669"/>
    <property type="project" value="TreeGrafter"/>
</dbReference>
<dbReference type="AlphaFoldDB" id="A0A023CZI7"/>
<dbReference type="Proteomes" id="UP000050961">
    <property type="component" value="Unassembled WGS sequence"/>
</dbReference>
<feature type="binding site" evidence="10">
    <location>
        <position position="123"/>
    </location>
    <ligand>
        <name>L-aspartate</name>
        <dbReference type="ChEBI" id="CHEBI:29991"/>
    </ligand>
</feature>
<comment type="similarity">
    <text evidence="10">Belongs to the argininosuccinate synthase family. Type 1 subfamily.</text>
</comment>
<dbReference type="PANTHER" id="PTHR11587:SF2">
    <property type="entry name" value="ARGININOSUCCINATE SYNTHASE"/>
    <property type="match status" value="1"/>
</dbReference>
<protein>
    <recommendedName>
        <fullName evidence="3 10">Argininosuccinate synthase</fullName>
        <ecNumber evidence="3 10">6.3.4.5</ecNumber>
    </recommendedName>
    <alternativeName>
        <fullName evidence="10">Citrulline--aspartate ligase</fullName>
    </alternativeName>
</protein>
<evidence type="ECO:0000256" key="10">
    <source>
        <dbReference type="HAMAP-Rule" id="MF_00005"/>
    </source>
</evidence>
<dbReference type="NCBIfam" id="TIGR00032">
    <property type="entry name" value="argG"/>
    <property type="match status" value="1"/>
</dbReference>
<dbReference type="Pfam" id="PF00764">
    <property type="entry name" value="Arginosuc_synth"/>
    <property type="match status" value="1"/>
</dbReference>
<dbReference type="EMBL" id="AYZF01000007">
    <property type="protein sequence ID" value="KRN07203.1"/>
    <property type="molecule type" value="Genomic_DNA"/>
</dbReference>
<keyword evidence="8 10" id="KW-0547">Nucleotide-binding</keyword>
<dbReference type="InterPro" id="IPR018223">
    <property type="entry name" value="Arginosuc_synth_CS"/>
</dbReference>
<dbReference type="InterPro" id="IPR048267">
    <property type="entry name" value="Arginosuc_syn_N"/>
</dbReference>
<dbReference type="PATRIC" id="fig|1423806.3.peg.28"/>
<comment type="caution">
    <text evidence="13">The sequence shown here is derived from an EMBL/GenBank/DDBJ whole genome shotgun (WGS) entry which is preliminary data.</text>
</comment>
<dbReference type="InterPro" id="IPR001518">
    <property type="entry name" value="Arginosuc_synth"/>
</dbReference>
<keyword evidence="7 10" id="KW-0028">Amino-acid biosynthesis</keyword>
<gene>
    <name evidence="10" type="primary">argG</name>
    <name evidence="13" type="ORF">FD15_GL000026</name>
</gene>
<dbReference type="PANTHER" id="PTHR11587">
    <property type="entry name" value="ARGININOSUCCINATE SYNTHASE"/>
    <property type="match status" value="1"/>
</dbReference>
<dbReference type="OrthoDB" id="9801641at2"/>
<dbReference type="FunFam" id="3.40.50.620:FF:000038">
    <property type="entry name" value="Argininosuccinate synthase"/>
    <property type="match status" value="1"/>
</dbReference>
<name>A0A023CZI7_9LACO</name>
<evidence type="ECO:0000256" key="4">
    <source>
        <dbReference type="ARBA" id="ARBA00022490"/>
    </source>
</evidence>
<comment type="pathway">
    <text evidence="1 10">Amino-acid biosynthesis; L-arginine biosynthesis; L-arginine from L-ornithine and carbamoyl phosphate: step 2/3.</text>
</comment>
<feature type="binding site" evidence="10">
    <location>
        <begin position="9"/>
        <end position="17"/>
    </location>
    <ligand>
        <name>ATP</name>
        <dbReference type="ChEBI" id="CHEBI:30616"/>
    </ligand>
</feature>
<evidence type="ECO:0000259" key="11">
    <source>
        <dbReference type="Pfam" id="PF00764"/>
    </source>
</evidence>
<dbReference type="Gene3D" id="1.20.5.470">
    <property type="entry name" value="Single helix bin"/>
    <property type="match status" value="1"/>
</dbReference>
<evidence type="ECO:0000256" key="1">
    <source>
        <dbReference type="ARBA" id="ARBA00004967"/>
    </source>
</evidence>
<feature type="binding site" evidence="10">
    <location>
        <position position="122"/>
    </location>
    <ligand>
        <name>L-aspartate</name>
        <dbReference type="ChEBI" id="CHEBI:29991"/>
    </ligand>
</feature>
<feature type="binding site" evidence="10">
    <location>
        <position position="122"/>
    </location>
    <ligand>
        <name>L-citrulline</name>
        <dbReference type="ChEBI" id="CHEBI:57743"/>
    </ligand>
</feature>
<dbReference type="Gene3D" id="3.40.50.620">
    <property type="entry name" value="HUPs"/>
    <property type="match status" value="1"/>
</dbReference>
<dbReference type="FunFam" id="3.90.1260.10:FF:000007">
    <property type="entry name" value="Argininosuccinate synthase"/>
    <property type="match status" value="1"/>
</dbReference>
<dbReference type="GO" id="GO:0000050">
    <property type="term" value="P:urea cycle"/>
    <property type="evidence" value="ECO:0007669"/>
    <property type="project" value="TreeGrafter"/>
</dbReference>
<keyword evidence="5 10" id="KW-0055">Arginine biosynthesis</keyword>
<accession>A0A023CZI7</accession>
<dbReference type="FunFam" id="1.20.5.470:FF:000002">
    <property type="entry name" value="Argininosuccinate synthase"/>
    <property type="match status" value="1"/>
</dbReference>
<dbReference type="GO" id="GO:0004055">
    <property type="term" value="F:argininosuccinate synthase activity"/>
    <property type="evidence" value="ECO:0007669"/>
    <property type="project" value="UniProtKB-UniRule"/>
</dbReference>
<dbReference type="Pfam" id="PF20979">
    <property type="entry name" value="Arginosuc_syn_C"/>
    <property type="match status" value="1"/>
</dbReference>
<dbReference type="SUPFAM" id="SSF69864">
    <property type="entry name" value="Argininosuccinate synthetase, C-terminal domain"/>
    <property type="match status" value="1"/>
</dbReference>
<keyword evidence="14" id="KW-1185">Reference proteome</keyword>
<sequence>MAKEKVVLAYSGGLDTSVAIAWLNNKGYDVIACCIDVGEGKDLEAIKQKGFDVGAVESITIDAKEEFAQDYALIALQGHTYYENKYPLVSALSRPLIVSKLVAVAKHYGATAIAHGCTGKGNDQVRFEVGIHALAPDMKIEDPIRDWHWSREEEIQYAQDNNIPVPINKESPYSIDENLWGRANECGILEDPWESAPEDAYDRTLAIEDTPDEPETIEITFEKGVPTFLNGEYYTLAEMIMKLDKIAGKHGIGRIDHIENRLVGIKSREVYECPAATVLIKAHKDLEDLTSERGLAHFKPVIEQKLSEVIYNGLWFSPLMPALTAFLKESQKNVNGVVRIKLFKGNAICEGRKSENSLYDKNLATYTSADEFDQEAAAGFIKLWGLPSQVYAQVQAKNKQDSHKNTANDGVKQ</sequence>
<dbReference type="STRING" id="1423806.FD15_GL000026"/>
<keyword evidence="9 10" id="KW-0067">ATP-binding</keyword>
<feature type="binding site" evidence="10">
    <location>
        <position position="271"/>
    </location>
    <ligand>
        <name>L-citrulline</name>
        <dbReference type="ChEBI" id="CHEBI:57743"/>
    </ligand>
</feature>
<dbReference type="EC" id="6.3.4.5" evidence="3 10"/>
<evidence type="ECO:0000313" key="14">
    <source>
        <dbReference type="Proteomes" id="UP000050961"/>
    </source>
</evidence>
<organism evidence="13 14">
    <name type="scientific">Liquorilactobacillus sucicola DSM 21376 = JCM 15457</name>
    <dbReference type="NCBI Taxonomy" id="1423806"/>
    <lineage>
        <taxon>Bacteria</taxon>
        <taxon>Bacillati</taxon>
        <taxon>Bacillota</taxon>
        <taxon>Bacilli</taxon>
        <taxon>Lactobacillales</taxon>
        <taxon>Lactobacillaceae</taxon>
        <taxon>Liquorilactobacillus</taxon>
    </lineage>
</organism>
<evidence type="ECO:0000256" key="8">
    <source>
        <dbReference type="ARBA" id="ARBA00022741"/>
    </source>
</evidence>
<keyword evidence="4 10" id="KW-0963">Cytoplasm</keyword>
<dbReference type="NCBIfam" id="NF001770">
    <property type="entry name" value="PRK00509.1"/>
    <property type="match status" value="1"/>
</dbReference>
<comment type="caution">
    <text evidence="10">Lacks conserved residue(s) required for the propagation of feature annotation.</text>
</comment>
<reference evidence="13 14" key="1">
    <citation type="journal article" date="2015" name="Genome Announc.">
        <title>Expanding the biotechnology potential of lactobacilli through comparative genomics of 213 strains and associated genera.</title>
        <authorList>
            <person name="Sun Z."/>
            <person name="Harris H.M."/>
            <person name="McCann A."/>
            <person name="Guo C."/>
            <person name="Argimon S."/>
            <person name="Zhang W."/>
            <person name="Yang X."/>
            <person name="Jeffery I.B."/>
            <person name="Cooney J.C."/>
            <person name="Kagawa T.F."/>
            <person name="Liu W."/>
            <person name="Song Y."/>
            <person name="Salvetti E."/>
            <person name="Wrobel A."/>
            <person name="Rasinkangas P."/>
            <person name="Parkhill J."/>
            <person name="Rea M.C."/>
            <person name="O'Sullivan O."/>
            <person name="Ritari J."/>
            <person name="Douillard F.P."/>
            <person name="Paul Ross R."/>
            <person name="Yang R."/>
            <person name="Briner A.E."/>
            <person name="Felis G.E."/>
            <person name="de Vos W.M."/>
            <person name="Barrangou R."/>
            <person name="Klaenhammer T.R."/>
            <person name="Caufield P.W."/>
            <person name="Cui Y."/>
            <person name="Zhang H."/>
            <person name="O'Toole P.W."/>
        </authorList>
    </citation>
    <scope>NUCLEOTIDE SEQUENCE [LARGE SCALE GENOMIC DNA]</scope>
    <source>
        <strain evidence="13 14">DSM 21376</strain>
    </source>
</reference>
<dbReference type="eggNOG" id="COG0137">
    <property type="taxonomic scope" value="Bacteria"/>
</dbReference>
<dbReference type="InterPro" id="IPR023434">
    <property type="entry name" value="Arginosuc_synth_type_1_subfam"/>
</dbReference>
<comment type="catalytic activity">
    <reaction evidence="10">
        <text>L-citrulline + L-aspartate + ATP = 2-(N(omega)-L-arginino)succinate + AMP + diphosphate + H(+)</text>
        <dbReference type="Rhea" id="RHEA:10932"/>
        <dbReference type="ChEBI" id="CHEBI:15378"/>
        <dbReference type="ChEBI" id="CHEBI:29991"/>
        <dbReference type="ChEBI" id="CHEBI:30616"/>
        <dbReference type="ChEBI" id="CHEBI:33019"/>
        <dbReference type="ChEBI" id="CHEBI:57472"/>
        <dbReference type="ChEBI" id="CHEBI:57743"/>
        <dbReference type="ChEBI" id="CHEBI:456215"/>
        <dbReference type="EC" id="6.3.4.5"/>
    </reaction>
</comment>
<feature type="binding site" evidence="10">
    <location>
        <position position="259"/>
    </location>
    <ligand>
        <name>L-citrulline</name>
        <dbReference type="ChEBI" id="CHEBI:57743"/>
    </ligand>
</feature>
<feature type="domain" description="Arginosuccinate synthase C-terminal" evidence="12">
    <location>
        <begin position="173"/>
        <end position="391"/>
    </location>
</feature>
<feature type="binding site" evidence="10">
    <location>
        <position position="174"/>
    </location>
    <ligand>
        <name>L-citrulline</name>
        <dbReference type="ChEBI" id="CHEBI:57743"/>
    </ligand>
</feature>
<feature type="binding site" evidence="10">
    <location>
        <position position="118"/>
    </location>
    <ligand>
        <name>L-aspartate</name>
        <dbReference type="ChEBI" id="CHEBI:29991"/>
    </ligand>
</feature>
<feature type="domain" description="Arginosuccinate synthase-like N-terminal" evidence="11">
    <location>
        <begin position="5"/>
        <end position="164"/>
    </location>
</feature>
<dbReference type="InterPro" id="IPR024074">
    <property type="entry name" value="AS_cat/multimer_dom_body"/>
</dbReference>
<dbReference type="UniPathway" id="UPA00068">
    <property type="reaction ID" value="UER00113"/>
</dbReference>
<evidence type="ECO:0000259" key="12">
    <source>
        <dbReference type="Pfam" id="PF20979"/>
    </source>
</evidence>
<evidence type="ECO:0000313" key="13">
    <source>
        <dbReference type="EMBL" id="KRN07203.1"/>
    </source>
</evidence>
<dbReference type="PROSITE" id="PS00564">
    <property type="entry name" value="ARGININOSUCCIN_SYN_1"/>
    <property type="match status" value="1"/>
</dbReference>
<evidence type="ECO:0000256" key="3">
    <source>
        <dbReference type="ARBA" id="ARBA00012286"/>
    </source>
</evidence>
<comment type="subunit">
    <text evidence="2 10">Homotetramer.</text>
</comment>
<feature type="binding site" evidence="10">
    <location>
        <position position="116"/>
    </location>
    <ligand>
        <name>ATP</name>
        <dbReference type="ChEBI" id="CHEBI:30616"/>
    </ligand>
</feature>
<evidence type="ECO:0000256" key="2">
    <source>
        <dbReference type="ARBA" id="ARBA00011881"/>
    </source>
</evidence>
<dbReference type="Gene3D" id="3.90.1260.10">
    <property type="entry name" value="Argininosuccinate synthetase, chain A, domain 2"/>
    <property type="match status" value="1"/>
</dbReference>
<dbReference type="HAMAP" id="MF_00005">
    <property type="entry name" value="Arg_succ_synth_type1"/>
    <property type="match status" value="1"/>
</dbReference>
<evidence type="ECO:0000256" key="5">
    <source>
        <dbReference type="ARBA" id="ARBA00022571"/>
    </source>
</evidence>
<dbReference type="GO" id="GO:0005737">
    <property type="term" value="C:cytoplasm"/>
    <property type="evidence" value="ECO:0007669"/>
    <property type="project" value="UniProtKB-SubCell"/>
</dbReference>
<feature type="binding site" evidence="10">
    <location>
        <position position="126"/>
    </location>
    <ligand>
        <name>L-citrulline</name>
        <dbReference type="ChEBI" id="CHEBI:57743"/>
    </ligand>
</feature>
<keyword evidence="6 10" id="KW-0436">Ligase</keyword>
<evidence type="ECO:0000256" key="9">
    <source>
        <dbReference type="ARBA" id="ARBA00022840"/>
    </source>
</evidence>
<evidence type="ECO:0000256" key="6">
    <source>
        <dbReference type="ARBA" id="ARBA00022598"/>
    </source>
</evidence>
<proteinExistence type="inferred from homology"/>
<dbReference type="InterPro" id="IPR048268">
    <property type="entry name" value="Arginosuc_syn_C"/>
</dbReference>
<dbReference type="CDD" id="cd01999">
    <property type="entry name" value="ASS"/>
    <property type="match status" value="1"/>
</dbReference>
<dbReference type="PROSITE" id="PS00565">
    <property type="entry name" value="ARGININOSUCCIN_SYN_2"/>
    <property type="match status" value="1"/>
</dbReference>